<comment type="caution">
    <text evidence="2">The sequence shown here is derived from an EMBL/GenBank/DDBJ whole genome shotgun (WGS) entry which is preliminary data.</text>
</comment>
<sequence length="162" mass="16921">MRGAACGVLAALCVLASAPCAAQDPSALAEALRPGAQAFERLLPELDAMAGPMSRDVLDGKADLHVFYGLVTARLLYVECQDTLSLWRSARAQECPALGAALLERLTGTAQRLEGAADLIEGALPMTGIPRMGLVGHAATRAIRAYVAPIKALDAAREKQAL</sequence>
<reference evidence="2 3" key="2">
    <citation type="submission" date="2020-05" db="EMBL/GenBank/DDBJ databases">
        <title>Draft genome sequence of Desulfovibrio sp. strainFSS-1.</title>
        <authorList>
            <person name="Shimoshige H."/>
            <person name="Kobayashi H."/>
            <person name="Maekawa T."/>
        </authorList>
    </citation>
    <scope>NUCLEOTIDE SEQUENCE [LARGE SCALE GENOMIC DNA]</scope>
    <source>
        <strain evidence="2 3">SIID29052-01</strain>
    </source>
</reference>
<dbReference type="Proteomes" id="UP000494245">
    <property type="component" value="Unassembled WGS sequence"/>
</dbReference>
<keyword evidence="1" id="KW-0732">Signal</keyword>
<dbReference type="EMBL" id="BLTE01000002">
    <property type="protein sequence ID" value="GFK92917.1"/>
    <property type="molecule type" value="Genomic_DNA"/>
</dbReference>
<dbReference type="RefSeq" id="WP_173081441.1">
    <property type="nucleotide sequence ID" value="NZ_BLTE01000002.1"/>
</dbReference>
<dbReference type="AlphaFoldDB" id="A0A6V8LTF2"/>
<proteinExistence type="predicted"/>
<organism evidence="2 3">
    <name type="scientific">Fundidesulfovibrio magnetotacticus</name>
    <dbReference type="NCBI Taxonomy" id="2730080"/>
    <lineage>
        <taxon>Bacteria</taxon>
        <taxon>Pseudomonadati</taxon>
        <taxon>Thermodesulfobacteriota</taxon>
        <taxon>Desulfovibrionia</taxon>
        <taxon>Desulfovibrionales</taxon>
        <taxon>Desulfovibrionaceae</taxon>
        <taxon>Fundidesulfovibrio</taxon>
    </lineage>
</organism>
<reference evidence="2 3" key="1">
    <citation type="submission" date="2020-04" db="EMBL/GenBank/DDBJ databases">
        <authorList>
            <consortium name="Desulfovibrio sp. FSS-1 genome sequencing consortium"/>
            <person name="Shimoshige H."/>
            <person name="Kobayashi H."/>
            <person name="Maekawa T."/>
        </authorList>
    </citation>
    <scope>NUCLEOTIDE SEQUENCE [LARGE SCALE GENOMIC DNA]</scope>
    <source>
        <strain evidence="2 3">SIID29052-01</strain>
    </source>
</reference>
<protein>
    <submittedName>
        <fullName evidence="2">Uncharacterized protein</fullName>
    </submittedName>
</protein>
<evidence type="ECO:0000256" key="1">
    <source>
        <dbReference type="SAM" id="SignalP"/>
    </source>
</evidence>
<gene>
    <name evidence="2" type="ORF">NNJEOMEG_00745</name>
</gene>
<accession>A0A6V8LTF2</accession>
<keyword evidence="3" id="KW-1185">Reference proteome</keyword>
<name>A0A6V8LTF2_9BACT</name>
<feature type="signal peptide" evidence="1">
    <location>
        <begin position="1"/>
        <end position="22"/>
    </location>
</feature>
<evidence type="ECO:0000313" key="2">
    <source>
        <dbReference type="EMBL" id="GFK92917.1"/>
    </source>
</evidence>
<evidence type="ECO:0000313" key="3">
    <source>
        <dbReference type="Proteomes" id="UP000494245"/>
    </source>
</evidence>
<feature type="chain" id="PRO_5028797216" evidence="1">
    <location>
        <begin position="23"/>
        <end position="162"/>
    </location>
</feature>